<organism evidence="2 3">
    <name type="scientific">Pongo abelii</name>
    <name type="common">Sumatran orangutan</name>
    <name type="synonym">Pongo pygmaeus abelii</name>
    <dbReference type="NCBI Taxonomy" id="9601"/>
    <lineage>
        <taxon>Eukaryota</taxon>
        <taxon>Metazoa</taxon>
        <taxon>Chordata</taxon>
        <taxon>Craniata</taxon>
        <taxon>Vertebrata</taxon>
        <taxon>Euteleostomi</taxon>
        <taxon>Mammalia</taxon>
        <taxon>Eutheria</taxon>
        <taxon>Euarchontoglires</taxon>
        <taxon>Primates</taxon>
        <taxon>Haplorrhini</taxon>
        <taxon>Catarrhini</taxon>
        <taxon>Hominidae</taxon>
        <taxon>Pongo</taxon>
    </lineage>
</organism>
<name>A0A8I5UBM6_PONAB</name>
<proteinExistence type="predicted"/>
<reference evidence="2" key="2">
    <citation type="submission" date="2025-08" db="UniProtKB">
        <authorList>
            <consortium name="Ensembl"/>
        </authorList>
    </citation>
    <scope>IDENTIFICATION</scope>
</reference>
<evidence type="ECO:0000313" key="2">
    <source>
        <dbReference type="Ensembl" id="ENSPPYP00000040914.1"/>
    </source>
</evidence>
<dbReference type="PRINTS" id="PR02045">
    <property type="entry name" value="F138DOMAIN"/>
</dbReference>
<protein>
    <submittedName>
        <fullName evidence="2">Uncharacterized protein</fullName>
    </submittedName>
</protein>
<feature type="region of interest" description="Disordered" evidence="1">
    <location>
        <begin position="67"/>
        <end position="92"/>
    </location>
</feature>
<dbReference type="Proteomes" id="UP000001595">
    <property type="component" value="Chromosome 20"/>
</dbReference>
<dbReference type="OMA" id="RRWHQFC"/>
<dbReference type="GeneTree" id="ENSGT01150000286943"/>
<accession>A0A8I5UBM6</accession>
<evidence type="ECO:0000256" key="1">
    <source>
        <dbReference type="SAM" id="MobiDB-lite"/>
    </source>
</evidence>
<dbReference type="Ensembl" id="ENSPPYT00000055261.1">
    <property type="protein sequence ID" value="ENSPPYP00000040914.1"/>
    <property type="gene ID" value="ENSPPYG00000034860.1"/>
</dbReference>
<reference evidence="2 3" key="1">
    <citation type="submission" date="2008-02" db="EMBL/GenBank/DDBJ databases">
        <title>A 6x draft sequence assembly of the Pongo pygmaeus abelii genome.</title>
        <authorList>
            <person name="Wilson R.K."/>
            <person name="Mardis E."/>
        </authorList>
    </citation>
    <scope>NUCLEOTIDE SEQUENCE [LARGE SCALE GENOMIC DNA]</scope>
</reference>
<reference evidence="2" key="3">
    <citation type="submission" date="2025-09" db="UniProtKB">
        <authorList>
            <consortium name="Ensembl"/>
        </authorList>
    </citation>
    <scope>IDENTIFICATION</scope>
</reference>
<sequence length="125" mass="13237">MECNGTISTHCNLRLLGSSDSPATASRVAGITGTHHHAWLIFVVLVETGFPYVGQAGLELLASSDPTASASQSAGMTGVSHHTQPTTLISVRPPRSSYCQCRQLLGGHSRPPLPFPRALDFKGQE</sequence>
<dbReference type="PANTHER" id="PTHR12138:SF152">
    <property type="entry name" value="C2H2-TYPE DOMAIN-CONTAINING PROTEIN"/>
    <property type="match status" value="1"/>
</dbReference>
<feature type="compositionally biased region" description="Polar residues" evidence="1">
    <location>
        <begin position="67"/>
        <end position="89"/>
    </location>
</feature>
<evidence type="ECO:0000313" key="3">
    <source>
        <dbReference type="Proteomes" id="UP000001595"/>
    </source>
</evidence>
<dbReference type="AlphaFoldDB" id="A0A8I5UBM6"/>
<dbReference type="PANTHER" id="PTHR12138">
    <property type="entry name" value="PRIMATE-EXPANDED PROTEIN FAMILY"/>
    <property type="match status" value="1"/>
</dbReference>
<keyword evidence="3" id="KW-1185">Reference proteome</keyword>